<name>A0A815GIR2_ADIRI</name>
<reference evidence="8" key="1">
    <citation type="submission" date="2021-02" db="EMBL/GenBank/DDBJ databases">
        <authorList>
            <person name="Nowell W R."/>
        </authorList>
    </citation>
    <scope>NUCLEOTIDE SEQUENCE</scope>
</reference>
<feature type="region of interest" description="Disordered" evidence="4">
    <location>
        <begin position="282"/>
        <end position="307"/>
    </location>
</feature>
<feature type="transmembrane region" description="Helical" evidence="5">
    <location>
        <begin position="98"/>
        <end position="118"/>
    </location>
</feature>
<dbReference type="PROSITE" id="PS51292">
    <property type="entry name" value="ZF_RING_CH"/>
    <property type="match status" value="1"/>
</dbReference>
<feature type="transmembrane region" description="Helical" evidence="5">
    <location>
        <begin position="139"/>
        <end position="166"/>
    </location>
</feature>
<evidence type="ECO:0000313" key="10">
    <source>
        <dbReference type="Proteomes" id="UP000663852"/>
    </source>
</evidence>
<evidence type="ECO:0000313" key="8">
    <source>
        <dbReference type="EMBL" id="CAF1338813.1"/>
    </source>
</evidence>
<accession>A0A815GIR2</accession>
<evidence type="ECO:0000256" key="3">
    <source>
        <dbReference type="ARBA" id="ARBA00022833"/>
    </source>
</evidence>
<keyword evidence="1" id="KW-0479">Metal-binding</keyword>
<keyword evidence="2" id="KW-0863">Zinc-finger</keyword>
<dbReference type="Proteomes" id="UP000663828">
    <property type="component" value="Unassembled WGS sequence"/>
</dbReference>
<dbReference type="OrthoDB" id="273089at2759"/>
<keyword evidence="3" id="KW-0862">Zinc</keyword>
<dbReference type="EMBL" id="CAJNOJ010000251">
    <property type="protein sequence ID" value="CAF1338813.1"/>
    <property type="molecule type" value="Genomic_DNA"/>
</dbReference>
<keyword evidence="9" id="KW-1185">Reference proteome</keyword>
<evidence type="ECO:0000313" key="9">
    <source>
        <dbReference type="Proteomes" id="UP000663828"/>
    </source>
</evidence>
<feature type="domain" description="RING-CH-type" evidence="6">
    <location>
        <begin position="10"/>
        <end position="74"/>
    </location>
</feature>
<dbReference type="InterPro" id="IPR011016">
    <property type="entry name" value="Znf_RING-CH"/>
</dbReference>
<dbReference type="AlphaFoldDB" id="A0A815GIR2"/>
<dbReference type="SUPFAM" id="SSF57850">
    <property type="entry name" value="RING/U-box"/>
    <property type="match status" value="1"/>
</dbReference>
<dbReference type="Pfam" id="PF12906">
    <property type="entry name" value="RINGv"/>
    <property type="match status" value="1"/>
</dbReference>
<dbReference type="CDD" id="cd16495">
    <property type="entry name" value="RING_CH-C4HC3_MARCH"/>
    <property type="match status" value="1"/>
</dbReference>
<keyword evidence="5" id="KW-0472">Membrane</keyword>
<protein>
    <recommendedName>
        <fullName evidence="6">RING-CH-type domain-containing protein</fullName>
    </recommendedName>
</protein>
<evidence type="ECO:0000256" key="5">
    <source>
        <dbReference type="SAM" id="Phobius"/>
    </source>
</evidence>
<keyword evidence="5" id="KW-1133">Transmembrane helix</keyword>
<dbReference type="SMART" id="SM00744">
    <property type="entry name" value="RINGv"/>
    <property type="match status" value="1"/>
</dbReference>
<sequence length="307" mass="34103">MTSTSHTPILTTNPSRTCRICLDSDHQEDLISPCLCTGGSAYVHRKCLDNWRAMDKFGRAFNTCEVCQFEYVYEAIVDDPAADKKRLWIFRLFVTRDVSLILILVQAIIVGLAFLLQYADRNSYTIRNYYPHSMSSFGVYYLTSLILFFALLGLFGLIGACCGLLSDNETRTGGCACYYCYCAPVDCNGCGGNQNCNGNGNAGGAIGVVIIVLAVIGVFVGVIMSVIIFRKIMKRHTNRLWLRQETKKYIVKDFQGKTHELRNLPARRSVPSNMPLQNQVYNQQTQTKPSAPSAPSAPVATISKTID</sequence>
<evidence type="ECO:0000256" key="1">
    <source>
        <dbReference type="ARBA" id="ARBA00022723"/>
    </source>
</evidence>
<dbReference type="PANTHER" id="PTHR46347">
    <property type="entry name" value="RING/FYVE/PHD ZINC FINGER SUPERFAMILY PROTEIN"/>
    <property type="match status" value="1"/>
</dbReference>
<dbReference type="GO" id="GO:0008270">
    <property type="term" value="F:zinc ion binding"/>
    <property type="evidence" value="ECO:0007669"/>
    <property type="project" value="UniProtKB-KW"/>
</dbReference>
<feature type="compositionally biased region" description="Low complexity" evidence="4">
    <location>
        <begin position="289"/>
        <end position="298"/>
    </location>
</feature>
<dbReference type="EMBL" id="CAJNOR010000289">
    <property type="protein sequence ID" value="CAF0868711.1"/>
    <property type="molecule type" value="Genomic_DNA"/>
</dbReference>
<evidence type="ECO:0000259" key="6">
    <source>
        <dbReference type="PROSITE" id="PS51292"/>
    </source>
</evidence>
<dbReference type="Proteomes" id="UP000663852">
    <property type="component" value="Unassembled WGS sequence"/>
</dbReference>
<dbReference type="InterPro" id="IPR013083">
    <property type="entry name" value="Znf_RING/FYVE/PHD"/>
</dbReference>
<evidence type="ECO:0000256" key="4">
    <source>
        <dbReference type="SAM" id="MobiDB-lite"/>
    </source>
</evidence>
<evidence type="ECO:0000313" key="7">
    <source>
        <dbReference type="EMBL" id="CAF0868711.1"/>
    </source>
</evidence>
<comment type="caution">
    <text evidence="8">The sequence shown here is derived from an EMBL/GenBank/DDBJ whole genome shotgun (WGS) entry which is preliminary data.</text>
</comment>
<dbReference type="Gene3D" id="3.30.40.10">
    <property type="entry name" value="Zinc/RING finger domain, C3HC4 (zinc finger)"/>
    <property type="match status" value="1"/>
</dbReference>
<keyword evidence="5" id="KW-0812">Transmembrane</keyword>
<organism evidence="8 10">
    <name type="scientific">Adineta ricciae</name>
    <name type="common">Rotifer</name>
    <dbReference type="NCBI Taxonomy" id="249248"/>
    <lineage>
        <taxon>Eukaryota</taxon>
        <taxon>Metazoa</taxon>
        <taxon>Spiralia</taxon>
        <taxon>Gnathifera</taxon>
        <taxon>Rotifera</taxon>
        <taxon>Eurotatoria</taxon>
        <taxon>Bdelloidea</taxon>
        <taxon>Adinetida</taxon>
        <taxon>Adinetidae</taxon>
        <taxon>Adineta</taxon>
    </lineage>
</organism>
<gene>
    <name evidence="8" type="ORF">EDS130_LOCUS32617</name>
    <name evidence="7" type="ORF">XAT740_LOCUS6377</name>
</gene>
<evidence type="ECO:0000256" key="2">
    <source>
        <dbReference type="ARBA" id="ARBA00022771"/>
    </source>
</evidence>
<proteinExistence type="predicted"/>
<feature type="transmembrane region" description="Helical" evidence="5">
    <location>
        <begin position="205"/>
        <end position="229"/>
    </location>
</feature>
<dbReference type="PANTHER" id="PTHR46347:SF1">
    <property type="entry name" value="RING_FYVE_PHD ZINC FINGER SUPERFAMILY PROTEIN"/>
    <property type="match status" value="1"/>
</dbReference>